<evidence type="ECO:0008006" key="3">
    <source>
        <dbReference type="Google" id="ProtNLM"/>
    </source>
</evidence>
<keyword evidence="2" id="KW-1185">Reference proteome</keyword>
<dbReference type="InterPro" id="IPR036514">
    <property type="entry name" value="SGNH_hydro_sf"/>
</dbReference>
<evidence type="ECO:0000313" key="2">
    <source>
        <dbReference type="Proteomes" id="UP001143480"/>
    </source>
</evidence>
<gene>
    <name evidence="1" type="ORF">GCM10017581_048340</name>
</gene>
<evidence type="ECO:0000313" key="1">
    <source>
        <dbReference type="EMBL" id="GLL03091.1"/>
    </source>
</evidence>
<sequence length="279" mass="29596">MPYRHRLWIAAVLGLALAIAGALLRVPPGAASRPMVGPMPFLDLAREPARDPAVPLDVLFVGNSLLGSFTKAGGEDTPGLVRHLAAGAGRTLNVTEVIHSGYTLRQTWNDGLVASALSGARRYDWIVLQEYSTKVAVHPADTRSTLLDLYAPTFARALKPGGRVILVKNWALVDPSPFPSRAAAKAAIDANYAGLVAALGVHPLLAPFGDEFEALIADRGAPFLIAPDGKHPNDTAIYLDAVTLYAMLFADSPRHLADLYLPAPVAADVRDLAARALGY</sequence>
<protein>
    <recommendedName>
        <fullName evidence="3">SGNH/GDSL hydrolase family protein</fullName>
    </recommendedName>
</protein>
<dbReference type="SUPFAM" id="SSF52266">
    <property type="entry name" value="SGNH hydrolase"/>
    <property type="match status" value="1"/>
</dbReference>
<reference evidence="1" key="1">
    <citation type="journal article" date="2014" name="Int. J. Syst. Evol. Microbiol.">
        <title>Complete genome sequence of Corynebacterium casei LMG S-19264T (=DSM 44701T), isolated from a smear-ripened cheese.</title>
        <authorList>
            <consortium name="US DOE Joint Genome Institute (JGI-PGF)"/>
            <person name="Walter F."/>
            <person name="Albersmeier A."/>
            <person name="Kalinowski J."/>
            <person name="Ruckert C."/>
        </authorList>
    </citation>
    <scope>NUCLEOTIDE SEQUENCE</scope>
    <source>
        <strain evidence="1">VKM Ac-1321</strain>
    </source>
</reference>
<dbReference type="Gene3D" id="3.40.50.1110">
    <property type="entry name" value="SGNH hydrolase"/>
    <property type="match status" value="1"/>
</dbReference>
<dbReference type="RefSeq" id="WP_261965408.1">
    <property type="nucleotide sequence ID" value="NZ_BAAAXA010000001.1"/>
</dbReference>
<name>A0A9W6KJ94_9ACTN</name>
<accession>A0A9W6KJ94</accession>
<dbReference type="Proteomes" id="UP001143480">
    <property type="component" value="Unassembled WGS sequence"/>
</dbReference>
<dbReference type="AlphaFoldDB" id="A0A9W6KJ94"/>
<comment type="caution">
    <text evidence="1">The sequence shown here is derived from an EMBL/GenBank/DDBJ whole genome shotgun (WGS) entry which is preliminary data.</text>
</comment>
<dbReference type="EMBL" id="BSFP01000029">
    <property type="protein sequence ID" value="GLL03091.1"/>
    <property type="molecule type" value="Genomic_DNA"/>
</dbReference>
<reference evidence="1" key="2">
    <citation type="submission" date="2023-01" db="EMBL/GenBank/DDBJ databases">
        <authorList>
            <person name="Sun Q."/>
            <person name="Evtushenko L."/>
        </authorList>
    </citation>
    <scope>NUCLEOTIDE SEQUENCE</scope>
    <source>
        <strain evidence="1">VKM Ac-1321</strain>
    </source>
</reference>
<organism evidence="1 2">
    <name type="scientific">Dactylosporangium matsuzakiense</name>
    <dbReference type="NCBI Taxonomy" id="53360"/>
    <lineage>
        <taxon>Bacteria</taxon>
        <taxon>Bacillati</taxon>
        <taxon>Actinomycetota</taxon>
        <taxon>Actinomycetes</taxon>
        <taxon>Micromonosporales</taxon>
        <taxon>Micromonosporaceae</taxon>
        <taxon>Dactylosporangium</taxon>
    </lineage>
</organism>
<proteinExistence type="predicted"/>